<dbReference type="eggNOG" id="ENOG5033DAN">
    <property type="taxonomic scope" value="Bacteria"/>
</dbReference>
<dbReference type="PATRIC" id="fig|1262449.3.peg.1691"/>
<name>A0A0H3J7N1_CLOPA</name>
<feature type="coiled-coil region" evidence="1">
    <location>
        <begin position="80"/>
        <end position="107"/>
    </location>
</feature>
<organism evidence="4 7">
    <name type="scientific">Clostridium pasteurianum DSM 525 = ATCC 6013</name>
    <dbReference type="NCBI Taxonomy" id="1262449"/>
    <lineage>
        <taxon>Bacteria</taxon>
        <taxon>Bacillati</taxon>
        <taxon>Bacillota</taxon>
        <taxon>Clostridia</taxon>
        <taxon>Eubacteriales</taxon>
        <taxon>Clostridiaceae</taxon>
        <taxon>Clostridium</taxon>
    </lineage>
</organism>
<keyword evidence="3" id="KW-0472">Membrane</keyword>
<keyword evidence="3" id="KW-0812">Transmembrane</keyword>
<accession>A0A0H3J7N1</accession>
<sequence>MILKEKSYINNGSSALQPERKHYGEEDKRLIQEENKRRKKLKQSKLKYQAKIMIGIALTFIVGFTIIYRYSVIYNMEKELSAATAKTNNAIKQNENLKLELMEYNQIQNIKERASHMNMVQPDKNKAVEVDYDRQTLKTDKSVENEKDKSILEILKSKIF</sequence>
<dbReference type="RefSeq" id="WP_003444069.1">
    <property type="nucleotide sequence ID" value="NZ_JPGY02000001.1"/>
</dbReference>
<keyword evidence="1" id="KW-0175">Coiled coil</keyword>
<gene>
    <name evidence="4" type="ORF">CLPA_c18530</name>
    <name evidence="5" type="ORF">CP6013_01328</name>
</gene>
<protein>
    <recommendedName>
        <fullName evidence="8">Cell division protein FtsL</fullName>
    </recommendedName>
</protein>
<evidence type="ECO:0000313" key="6">
    <source>
        <dbReference type="Proteomes" id="UP000028042"/>
    </source>
</evidence>
<reference evidence="4 7" key="1">
    <citation type="journal article" date="2015" name="Genome Announc.">
        <title>Complete Genome Sequence of the Nitrogen-Fixing and Solvent-Producing Clostridium pasteurianum DSM 525.</title>
        <authorList>
            <person name="Poehlein A."/>
            <person name="Grosse-Honebrink A."/>
            <person name="Zhang Y."/>
            <person name="Minton N.P."/>
            <person name="Daniel R."/>
        </authorList>
    </citation>
    <scope>NUCLEOTIDE SEQUENCE [LARGE SCALE GENOMIC DNA]</scope>
    <source>
        <strain evidence="4">DSM 525</strain>
        <strain evidence="7">DSM 525 / ATCC 6013</strain>
    </source>
</reference>
<proteinExistence type="predicted"/>
<evidence type="ECO:0000256" key="1">
    <source>
        <dbReference type="SAM" id="Coils"/>
    </source>
</evidence>
<evidence type="ECO:0000313" key="7">
    <source>
        <dbReference type="Proteomes" id="UP000030905"/>
    </source>
</evidence>
<evidence type="ECO:0000256" key="3">
    <source>
        <dbReference type="SAM" id="Phobius"/>
    </source>
</evidence>
<evidence type="ECO:0000256" key="2">
    <source>
        <dbReference type="SAM" id="MobiDB-lite"/>
    </source>
</evidence>
<dbReference type="KEGG" id="cpat:CLPA_c18530"/>
<dbReference type="KEGG" id="cpae:CPAST_c18530"/>
<dbReference type="Proteomes" id="UP000028042">
    <property type="component" value="Unassembled WGS sequence"/>
</dbReference>
<reference evidence="5" key="2">
    <citation type="submission" date="2015-10" db="EMBL/GenBank/DDBJ databases">
        <title>Improved Draft Genome Sequence of Clostridium pasteurianum Strain ATCC 6013 (DSM 525) Using a Hybrid Next-Generation Sequencing Approach.</title>
        <authorList>
            <person name="Pyne M.E."/>
            <person name="Utturkar S.M."/>
            <person name="Brown S.D."/>
            <person name="Moo-Young M."/>
            <person name="Chung D.A."/>
            <person name="Chou P.C."/>
        </authorList>
    </citation>
    <scope>NUCLEOTIDE SEQUENCE</scope>
    <source>
        <strain evidence="5">ATCC 6013</strain>
    </source>
</reference>
<keyword evidence="7" id="KW-1185">Reference proteome</keyword>
<dbReference type="Proteomes" id="UP000030905">
    <property type="component" value="Chromosome"/>
</dbReference>
<evidence type="ECO:0000313" key="4">
    <source>
        <dbReference type="EMBL" id="AJA51911.1"/>
    </source>
</evidence>
<dbReference type="AlphaFoldDB" id="A0A0H3J7N1"/>
<dbReference type="EMBL" id="JPGY02000001">
    <property type="protein sequence ID" value="KRU12081.1"/>
    <property type="molecule type" value="Genomic_DNA"/>
</dbReference>
<dbReference type="EMBL" id="CP009268">
    <property type="protein sequence ID" value="AJA51911.1"/>
    <property type="molecule type" value="Genomic_DNA"/>
</dbReference>
<feature type="transmembrane region" description="Helical" evidence="3">
    <location>
        <begin position="48"/>
        <end position="68"/>
    </location>
</feature>
<reference evidence="5 6" key="3">
    <citation type="journal article" name="Genome Announc.">
        <title>Improved Draft Genome Sequence of Clostridium pasteurianum Strain ATCC 6013 (DSM 525) Using a Hybrid Next-Generation Sequencing Approach.</title>
        <authorList>
            <person name="Pyne M.E."/>
            <person name="Utturkar S."/>
            <person name="Brown S.D."/>
            <person name="Moo-Young M."/>
            <person name="Chung D.A."/>
            <person name="Chou C.P."/>
        </authorList>
    </citation>
    <scope>NUCLEOTIDE SEQUENCE [LARGE SCALE GENOMIC DNA]</scope>
    <source>
        <strain evidence="5 6">ATCC 6013</strain>
    </source>
</reference>
<evidence type="ECO:0000313" key="5">
    <source>
        <dbReference type="EMBL" id="KRU12081.1"/>
    </source>
</evidence>
<keyword evidence="3" id="KW-1133">Transmembrane helix</keyword>
<feature type="region of interest" description="Disordered" evidence="2">
    <location>
        <begin position="1"/>
        <end position="25"/>
    </location>
</feature>
<evidence type="ECO:0008006" key="8">
    <source>
        <dbReference type="Google" id="ProtNLM"/>
    </source>
</evidence>